<dbReference type="STRING" id="94208.A0A2S4L2X3"/>
<dbReference type="PROSITE" id="PS50088">
    <property type="entry name" value="ANK_REPEAT"/>
    <property type="match status" value="10"/>
</dbReference>
<dbReference type="Pfam" id="PF12796">
    <property type="entry name" value="Ank_2"/>
    <property type="match status" value="4"/>
</dbReference>
<reference evidence="7 8" key="1">
    <citation type="submission" date="2018-01" db="EMBL/GenBank/DDBJ databases">
        <title>Harnessing the power of phylogenomics to disentangle the directionality and signatures of interkingdom host jumping in the parasitic fungal genus Tolypocladium.</title>
        <authorList>
            <person name="Quandt C.A."/>
            <person name="Patterson W."/>
            <person name="Spatafora J.W."/>
        </authorList>
    </citation>
    <scope>NUCLEOTIDE SEQUENCE [LARGE SCALE GENOMIC DNA]</scope>
    <source>
        <strain evidence="7 8">NRBC 100945</strain>
    </source>
</reference>
<evidence type="ECO:0000256" key="3">
    <source>
        <dbReference type="PROSITE-ProRule" id="PRU00023"/>
    </source>
</evidence>
<feature type="repeat" description="ANK" evidence="3">
    <location>
        <begin position="1411"/>
        <end position="1443"/>
    </location>
</feature>
<feature type="transmembrane region" description="Helical" evidence="5">
    <location>
        <begin position="344"/>
        <end position="363"/>
    </location>
</feature>
<feature type="chain" id="PRO_5015398653" evidence="6">
    <location>
        <begin position="22"/>
        <end position="1509"/>
    </location>
</feature>
<evidence type="ECO:0000256" key="2">
    <source>
        <dbReference type="ARBA" id="ARBA00023043"/>
    </source>
</evidence>
<evidence type="ECO:0000256" key="1">
    <source>
        <dbReference type="ARBA" id="ARBA00022737"/>
    </source>
</evidence>
<gene>
    <name evidence="7" type="ORF">TPAR_03043</name>
</gene>
<feature type="signal peptide" evidence="6">
    <location>
        <begin position="1"/>
        <end position="21"/>
    </location>
</feature>
<feature type="compositionally biased region" description="Low complexity" evidence="4">
    <location>
        <begin position="495"/>
        <end position="504"/>
    </location>
</feature>
<dbReference type="InterPro" id="IPR002110">
    <property type="entry name" value="Ankyrin_rpt"/>
</dbReference>
<proteinExistence type="predicted"/>
<comment type="caution">
    <text evidence="7">The sequence shown here is derived from an EMBL/GenBank/DDBJ whole genome shotgun (WGS) entry which is preliminary data.</text>
</comment>
<feature type="repeat" description="ANK" evidence="3">
    <location>
        <begin position="1245"/>
        <end position="1277"/>
    </location>
</feature>
<dbReference type="EMBL" id="PKSG01000302">
    <property type="protein sequence ID" value="POR36793.1"/>
    <property type="molecule type" value="Genomic_DNA"/>
</dbReference>
<feature type="repeat" description="ANK" evidence="3">
    <location>
        <begin position="1378"/>
        <end position="1410"/>
    </location>
</feature>
<protein>
    <submittedName>
        <fullName evidence="7">Pfs, ankyrin repeats &amp; 6-phosphofructo-2-kinase</fullName>
    </submittedName>
</protein>
<keyword evidence="8" id="KW-1185">Reference proteome</keyword>
<feature type="transmembrane region" description="Helical" evidence="5">
    <location>
        <begin position="210"/>
        <end position="237"/>
    </location>
</feature>
<keyword evidence="7" id="KW-0418">Kinase</keyword>
<keyword evidence="6" id="KW-0732">Signal</keyword>
<dbReference type="GO" id="GO:0016301">
    <property type="term" value="F:kinase activity"/>
    <property type="evidence" value="ECO:0007669"/>
    <property type="project" value="UniProtKB-KW"/>
</dbReference>
<dbReference type="PANTHER" id="PTHR24166">
    <property type="entry name" value="ROLLING PEBBLES, ISOFORM B"/>
    <property type="match status" value="1"/>
</dbReference>
<feature type="repeat" description="ANK" evidence="3">
    <location>
        <begin position="1144"/>
        <end position="1176"/>
    </location>
</feature>
<evidence type="ECO:0000313" key="7">
    <source>
        <dbReference type="EMBL" id="POR36793.1"/>
    </source>
</evidence>
<organism evidence="7 8">
    <name type="scientific">Tolypocladium paradoxum</name>
    <dbReference type="NCBI Taxonomy" id="94208"/>
    <lineage>
        <taxon>Eukaryota</taxon>
        <taxon>Fungi</taxon>
        <taxon>Dikarya</taxon>
        <taxon>Ascomycota</taxon>
        <taxon>Pezizomycotina</taxon>
        <taxon>Sordariomycetes</taxon>
        <taxon>Hypocreomycetidae</taxon>
        <taxon>Hypocreales</taxon>
        <taxon>Ophiocordycipitaceae</taxon>
        <taxon>Tolypocladium</taxon>
    </lineage>
</organism>
<dbReference type="PRINTS" id="PR01415">
    <property type="entry name" value="ANKYRIN"/>
</dbReference>
<dbReference type="PROSITE" id="PS50297">
    <property type="entry name" value="ANK_REP_REGION"/>
    <property type="match status" value="9"/>
</dbReference>
<dbReference type="Gene3D" id="1.25.40.20">
    <property type="entry name" value="Ankyrin repeat-containing domain"/>
    <property type="match status" value="2"/>
</dbReference>
<feature type="transmembrane region" description="Helical" evidence="5">
    <location>
        <begin position="61"/>
        <end position="83"/>
    </location>
</feature>
<feature type="repeat" description="ANK" evidence="3">
    <location>
        <begin position="1345"/>
        <end position="1377"/>
    </location>
</feature>
<sequence>MLILYVLVVWVLTGTIQGAAAGDDLSDFSNNLAQDLGPLIALFGEPITRQYLSESTTFLDYFIFAVCPLGIITAIVSVIRVCGHSSLRAFIGRSQEGNGVVEAELCTSTSRDVCELFNHGGITRVLGQPNVLELVCVSPKAQKILPGMEAEGHRLFLFQHYLQKMEEDECEWTKLHGSFVTSSDTGRGPSNGFAPKPNLSLNVGIKRQPLWVFILVAMTGTILQVGILFLAGFGAWMLDWTLYHPANPAYEDYAPRMFIAGTVLLCIGMWSCAALVGQATQEVTYKRRTTSTSTQHSRLLWLQPGPQVIGDQSFDPFSHFESPSKPLRYWTSSRKGKVNRAFEMLTFFAGICTMVGYVLQFIGLRGLKAWVSIAQLAITLIMSFLRGLLRMQRFGNDDNRLAKMPDLVPGHELDWMAFEIARPESSMLEHTTSHNICRWLSDFFMRSTKRSAMGAPEQLQTTNKHPLRPCKAPYWHITGQYAAATKSYSEGGGSSDLSDSQDSSLTEEKPGEGNSMPDAYQHLLPTRVRLAHLTGHFAFEQLEESEYQTWKDSLVRVRARAKMLSAAIEEAIHNLISYEKKHWQREDIALRIKAIRPSGSGSNSKPHEQEVIVAVKAPANIHSTQPGWRVDSAQIEALLGLWMWSLIYDERLVYEDETSNQYSSAEKRGDEAMQIISAGYDDDSWGGRKQDIEDEMNLWLGSTSIGFPEYILHMNEKEACGNNDLWILKSGTSDALEKLRGSQSTTDQMPRRLFGWNAVYKSLGFNPYDEQPPDELSQRHCKRIRLKIQCLLRRRSLLDICTQELFIALISSFLASKEISMPSSTIQESEGNIQLNNRVVDDIARAFVDSGLGARSEALLCIVPALRGQILLDRSSMFLELATGADAYRRHEQWDRAERLLRWACQVYSSPLSRRSEPGPDGRSTFEFVLQKTAELYRWSLANATGADRRKFAKEGIDWLSSFIGTVWNAATSEGEAESDDEIQRIDEMVGRYKDVLDKFERDKHSPPTATSSHPLVQAIRDHERTLALYHLCFVKSADFGSKALQPALPLAVRNNWPEVVEVILEMNGSPDSQDEGGRTAASYCAELGHWWYLRTLQDHGAFFDRIDKAGRTPLHWAAQSGQSTTCSMLLDSQSVDHSAEDHDRQTPFWYALSNGQLQIMDQLLDVGVDIDGRNKHGQTPLFWMAKEGKAADTIIPKLLEHGSVINQADADGRTPLYWAAMEGNTAAVSILAEKGANVNQADSSGRTPLARAAERRHEGAVQKLLDAGADVNQADDSKFCYPLALAAEWGCYAVAQQLLASGAKINGLGNQQETPMLLAAAAGQKKITKLLLDNGAEVDHTDSYCRTPLRWAAEKGHDEIVAQLLDKGADINYPDRSNDTPLFAAAEHGHNFTVMTLLDRGAEVNHQNKYGQTALSRAAERGFDDVVKQLLLHGAEVDLADSSNKTALACAAGKGHVAIVNQLLDKGADVNHIDDSGYTALSWADKNWHSSVVALLLEKGAVVVMPRT</sequence>
<feature type="region of interest" description="Disordered" evidence="4">
    <location>
        <begin position="487"/>
        <end position="519"/>
    </location>
</feature>
<evidence type="ECO:0000256" key="5">
    <source>
        <dbReference type="SAM" id="Phobius"/>
    </source>
</evidence>
<feature type="transmembrane region" description="Helical" evidence="5">
    <location>
        <begin position="257"/>
        <end position="277"/>
    </location>
</feature>
<feature type="repeat" description="ANK" evidence="3">
    <location>
        <begin position="1177"/>
        <end position="1211"/>
    </location>
</feature>
<keyword evidence="2 3" id="KW-0040">ANK repeat</keyword>
<keyword evidence="7" id="KW-0808">Transferase</keyword>
<feature type="repeat" description="ANK" evidence="3">
    <location>
        <begin position="1444"/>
        <end position="1476"/>
    </location>
</feature>
<keyword evidence="1" id="KW-0677">Repeat</keyword>
<name>A0A2S4L2X3_9HYPO</name>
<evidence type="ECO:0000256" key="6">
    <source>
        <dbReference type="SAM" id="SignalP"/>
    </source>
</evidence>
<dbReference type="Proteomes" id="UP000237481">
    <property type="component" value="Unassembled WGS sequence"/>
</dbReference>
<accession>A0A2S4L2X3</accession>
<dbReference type="InterPro" id="IPR036770">
    <property type="entry name" value="Ankyrin_rpt-contain_sf"/>
</dbReference>
<keyword evidence="5" id="KW-0812">Transmembrane</keyword>
<keyword evidence="5" id="KW-0472">Membrane</keyword>
<feature type="repeat" description="ANK" evidence="3">
    <location>
        <begin position="1212"/>
        <end position="1244"/>
    </location>
</feature>
<dbReference type="Pfam" id="PF00023">
    <property type="entry name" value="Ank"/>
    <property type="match status" value="1"/>
</dbReference>
<dbReference type="SUPFAM" id="SSF48403">
    <property type="entry name" value="Ankyrin repeat"/>
    <property type="match status" value="2"/>
</dbReference>
<dbReference type="PANTHER" id="PTHR24166:SF48">
    <property type="entry name" value="PROTEIN VAPYRIN"/>
    <property type="match status" value="1"/>
</dbReference>
<evidence type="ECO:0000256" key="4">
    <source>
        <dbReference type="SAM" id="MobiDB-lite"/>
    </source>
</evidence>
<dbReference type="SMART" id="SM00248">
    <property type="entry name" value="ANK"/>
    <property type="match status" value="14"/>
</dbReference>
<feature type="repeat" description="ANK" evidence="3">
    <location>
        <begin position="1312"/>
        <end position="1344"/>
    </location>
</feature>
<dbReference type="OrthoDB" id="7464126at2759"/>
<feature type="repeat" description="ANK" evidence="3">
    <location>
        <begin position="1110"/>
        <end position="1143"/>
    </location>
</feature>
<keyword evidence="5" id="KW-1133">Transmembrane helix</keyword>
<dbReference type="InterPro" id="IPR050889">
    <property type="entry name" value="Dendritic_Spine_Reg/Scaffold"/>
</dbReference>
<evidence type="ECO:0000313" key="8">
    <source>
        <dbReference type="Proteomes" id="UP000237481"/>
    </source>
</evidence>